<name>A0A1B6NVJ1_9ZZZZ</name>
<protein>
    <submittedName>
        <fullName evidence="1">Uncharacterized protein</fullName>
    </submittedName>
</protein>
<comment type="caution">
    <text evidence="1">The sequence shown here is derived from an EMBL/GenBank/DDBJ whole genome shotgun (WGS) entry which is preliminary data.</text>
</comment>
<evidence type="ECO:0000313" key="1">
    <source>
        <dbReference type="EMBL" id="KTF07383.1"/>
    </source>
</evidence>
<dbReference type="AlphaFoldDB" id="A0A1B6NVJ1"/>
<reference evidence="1" key="1">
    <citation type="submission" date="2013-11" db="EMBL/GenBank/DDBJ databases">
        <title>Microbial diversity, functional groups and degradation webs in Northern and Southern Mediterranean and Red Sea marine crude oil polluted sites.</title>
        <authorList>
            <person name="Daffonchio D."/>
            <person name="Mapelli F."/>
            <person name="Ferrer M."/>
            <person name="Richter M."/>
            <person name="Cherif A."/>
            <person name="Malkawi H.I."/>
            <person name="Yakimov M.M."/>
            <person name="Abdel-Fattah Y.R."/>
            <person name="Blaghen M."/>
            <person name="Golyshin P.N."/>
            <person name="Kalogerakis N."/>
            <person name="Boon N."/>
            <person name="Magagnini M."/>
            <person name="Fava F."/>
        </authorList>
    </citation>
    <scope>NUCLEOTIDE SEQUENCE</scope>
</reference>
<sequence>MSTAFTRSAVTARWSLYKRLLWSQLLHLVKDAFIGSNNKGVVIHGL</sequence>
<proteinExistence type="predicted"/>
<organism evidence="1">
    <name type="scientific">marine sediment metagenome</name>
    <dbReference type="NCBI Taxonomy" id="412755"/>
    <lineage>
        <taxon>unclassified sequences</taxon>
        <taxon>metagenomes</taxon>
        <taxon>ecological metagenomes</taxon>
    </lineage>
</organism>
<accession>A0A1B6NVJ1</accession>
<gene>
    <name evidence="1" type="ORF">MGSAQ_001121</name>
</gene>
<dbReference type="EMBL" id="AYSL01000574">
    <property type="protein sequence ID" value="KTF07383.1"/>
    <property type="molecule type" value="Genomic_DNA"/>
</dbReference>